<protein>
    <recommendedName>
        <fullName evidence="4">KN homeodomain domain-containing protein</fullName>
    </recommendedName>
</protein>
<evidence type="ECO:0000313" key="5">
    <source>
        <dbReference type="EMBL" id="ADM11673.2"/>
    </source>
</evidence>
<dbReference type="Pfam" id="PF05920">
    <property type="entry name" value="Homeobox_KN"/>
    <property type="match status" value="1"/>
</dbReference>
<accession>E0S7J4</accession>
<dbReference type="Gene3D" id="1.10.10.60">
    <property type="entry name" value="Homeodomain-like"/>
    <property type="match status" value="1"/>
</dbReference>
<dbReference type="GeneID" id="9699354"/>
<gene>
    <name evidence="5" type="ORF">Eint_060650</name>
</gene>
<dbReference type="InterPro" id="IPR008422">
    <property type="entry name" value="KN_HD"/>
</dbReference>
<organism evidence="5 6">
    <name type="scientific">Encephalitozoon intestinalis (strain ATCC 50506)</name>
    <name type="common">Microsporidian parasite</name>
    <name type="synonym">Septata intestinalis</name>
    <dbReference type="NCBI Taxonomy" id="876142"/>
    <lineage>
        <taxon>Eukaryota</taxon>
        <taxon>Fungi</taxon>
        <taxon>Fungi incertae sedis</taxon>
        <taxon>Microsporidia</taxon>
        <taxon>Unikaryonidae</taxon>
        <taxon>Encephalitozoon</taxon>
    </lineage>
</organism>
<keyword evidence="2" id="KW-0371">Homeobox</keyword>
<dbReference type="OrthoDB" id="10056939at2759"/>
<name>E0S7J4_ENCIT</name>
<evidence type="ECO:0000256" key="1">
    <source>
        <dbReference type="ARBA" id="ARBA00023125"/>
    </source>
</evidence>
<dbReference type="Proteomes" id="UP000002313">
    <property type="component" value="Chromosome VI"/>
</dbReference>
<evidence type="ECO:0000259" key="4">
    <source>
        <dbReference type="Pfam" id="PF05920"/>
    </source>
</evidence>
<dbReference type="GO" id="GO:0006355">
    <property type="term" value="P:regulation of DNA-templated transcription"/>
    <property type="evidence" value="ECO:0007669"/>
    <property type="project" value="InterPro"/>
</dbReference>
<dbReference type="KEGG" id="ein:Eint_060650"/>
<feature type="domain" description="KN homeodomain" evidence="4">
    <location>
        <begin position="141"/>
        <end position="162"/>
    </location>
</feature>
<dbReference type="GO" id="GO:0003677">
    <property type="term" value="F:DNA binding"/>
    <property type="evidence" value="ECO:0007669"/>
    <property type="project" value="UniProtKB-KW"/>
</dbReference>
<dbReference type="AlphaFoldDB" id="E0S7J4"/>
<evidence type="ECO:0000256" key="3">
    <source>
        <dbReference type="ARBA" id="ARBA00023242"/>
    </source>
</evidence>
<keyword evidence="3" id="KW-0539">Nucleus</keyword>
<keyword evidence="6" id="KW-1185">Reference proteome</keyword>
<evidence type="ECO:0000313" key="6">
    <source>
        <dbReference type="Proteomes" id="UP000002313"/>
    </source>
</evidence>
<evidence type="ECO:0000256" key="2">
    <source>
        <dbReference type="ARBA" id="ARBA00023155"/>
    </source>
</evidence>
<dbReference type="VEuPathDB" id="MicrosporidiaDB:Eint_060650"/>
<reference evidence="5 6" key="1">
    <citation type="journal article" date="2010" name="Nat. Commun.">
        <title>The complete sequence of the smallest known nuclear genome from the microsporidian Encephalitozoon intestinalis.</title>
        <authorList>
            <person name="Corradi N."/>
            <person name="Pombert J.-F."/>
            <person name="Farinelli L."/>
            <person name="Didier E.S."/>
            <person name="Keeling P.J."/>
        </authorList>
    </citation>
    <scope>NUCLEOTIDE SEQUENCE [LARGE SCALE GENOMIC DNA]</scope>
    <source>
        <strain evidence="5 6">ATCC 50506</strain>
    </source>
</reference>
<proteinExistence type="predicted"/>
<keyword evidence="1" id="KW-0238">DNA-binding</keyword>
<dbReference type="RefSeq" id="XP_003073033.2">
    <property type="nucleotide sequence ID" value="XM_003072987.2"/>
</dbReference>
<dbReference type="EMBL" id="CP001947">
    <property type="protein sequence ID" value="ADM11673.2"/>
    <property type="molecule type" value="Genomic_DNA"/>
</dbReference>
<reference evidence="5 6" key="2">
    <citation type="journal article" date="2012" name="Proc. Natl. Acad. Sci. U.S.A.">
        <title>Gain and loss of multiple functionally related, horizontally transferred genes in the reduced genomes of two microsporidian parasites.</title>
        <authorList>
            <person name="Pombert J.-F."/>
            <person name="Selman M."/>
            <person name="Burki F."/>
            <person name="Bardell F.T."/>
            <person name="Farinelli L."/>
            <person name="Solter L.F."/>
            <person name="Whitman D.W."/>
            <person name="Weiss L.M."/>
            <person name="Corradi N."/>
            <person name="Keeling P.J."/>
        </authorList>
    </citation>
    <scope>NUCLEOTIDE SEQUENCE [LARGE SCALE GENOMIC DNA]</scope>
    <source>
        <strain evidence="5 6">ATCC 50506</strain>
    </source>
</reference>
<dbReference type="HOGENOM" id="CLU_106819_0_0_1"/>
<sequence length="164" mass="19735">MVEHIGQILIAKEQYFQGMINEHHLKEVLLKIRKNYETCSNTHFFPNNLSHKLALFLIAEKFKYALLFEKNLVSIFDSECTKLQRKMDNIIDMMNVMNERDLYRYESYIRNNSSTNGWLGSSPHSRRANFPREVSKMLRRWLKEHLSNPYPTKIEKKYFLKKQD</sequence>